<feature type="compositionally biased region" description="Acidic residues" evidence="1">
    <location>
        <begin position="194"/>
        <end position="212"/>
    </location>
</feature>
<evidence type="ECO:0000256" key="1">
    <source>
        <dbReference type="SAM" id="MobiDB-lite"/>
    </source>
</evidence>
<sequence length="566" mass="62150">MRTFSVMLAALASVTGVTSALSLPHESFPAARHPRAAIAGPAGGTRVGTGLSPQPKVVHNVAVREEDPDPADPEWYKMRILTWQARWVPWNMELKFTVNGQLCSTPFLYWDLISALRDEIAAALGRGNELVGLDYRWQPITIGGTMAPPLGFFRAVVKPGEGDLVEKLSIYPLPVPSDSDSDDSGASGSGNNDVDSDSDDDDDDDDDGDDVVVPDVDMNAANGADDNGDDAVMPDFDEAHVKRANAKRDKANLDNGGIVPGNNRYDDHGDNAIVPDDGGPDRNQSDGEESQGDEFNESDSDLNDSDDDEFSDGEPWLPWKTVLPGEAKWALLNQEIITFLDMDMGGAVFYQGYAYIELDGIHGAVALFFGSDAITVVNLDVAEGVHSLDYVQQAVLGSRTAVDNQCLDALWLLVPYAHEFGYVENLERPILAVVPDRRLWSNYFTWELFGQRDAGLDPIKGTWVLQLDPTRLWWQFEPPEASEELPGRSDSPQQRRGLVAVRDHQRGRRCTNKTADAPPPLQHVQDQIPFGRGPAPVDMAIRRATRTGRPQRFRDIPPAESKPRIA</sequence>
<dbReference type="AlphaFoldDB" id="A0AAD9I555"/>
<feature type="compositionally biased region" description="Basic and acidic residues" evidence="1">
    <location>
        <begin position="237"/>
        <end position="252"/>
    </location>
</feature>
<feature type="region of interest" description="Disordered" evidence="1">
    <location>
        <begin position="481"/>
        <end position="566"/>
    </location>
</feature>
<feature type="compositionally biased region" description="Low complexity" evidence="1">
    <location>
        <begin position="213"/>
        <end position="233"/>
    </location>
</feature>
<feature type="compositionally biased region" description="Acidic residues" evidence="1">
    <location>
        <begin position="286"/>
        <end position="312"/>
    </location>
</feature>
<evidence type="ECO:0000256" key="2">
    <source>
        <dbReference type="SAM" id="SignalP"/>
    </source>
</evidence>
<proteinExistence type="predicted"/>
<keyword evidence="4" id="KW-1185">Reference proteome</keyword>
<feature type="chain" id="PRO_5042037168" evidence="2">
    <location>
        <begin position="21"/>
        <end position="566"/>
    </location>
</feature>
<accession>A0AAD9I555</accession>
<feature type="signal peptide" evidence="2">
    <location>
        <begin position="1"/>
        <end position="20"/>
    </location>
</feature>
<feature type="compositionally biased region" description="Basic and acidic residues" evidence="1">
    <location>
        <begin position="552"/>
        <end position="566"/>
    </location>
</feature>
<dbReference type="Proteomes" id="UP001217918">
    <property type="component" value="Unassembled WGS sequence"/>
</dbReference>
<feature type="region of interest" description="Disordered" evidence="1">
    <location>
        <begin position="171"/>
        <end position="318"/>
    </location>
</feature>
<reference evidence="3" key="1">
    <citation type="journal article" date="2023" name="Mol. Plant Microbe Interact.">
        <title>Elucidating the Obligate Nature and Biological Capacity of an Invasive Fungal Corn Pathogen.</title>
        <authorList>
            <person name="MacCready J.S."/>
            <person name="Roggenkamp E.M."/>
            <person name="Gdanetz K."/>
            <person name="Chilvers M.I."/>
        </authorList>
    </citation>
    <scope>NUCLEOTIDE SEQUENCE</scope>
    <source>
        <strain evidence="3">PM02</strain>
    </source>
</reference>
<comment type="caution">
    <text evidence="3">The sequence shown here is derived from an EMBL/GenBank/DDBJ whole genome shotgun (WGS) entry which is preliminary data.</text>
</comment>
<evidence type="ECO:0000313" key="4">
    <source>
        <dbReference type="Proteomes" id="UP001217918"/>
    </source>
</evidence>
<keyword evidence="2" id="KW-0732">Signal</keyword>
<protein>
    <submittedName>
        <fullName evidence="3">Uncharacterized protein</fullName>
    </submittedName>
</protein>
<name>A0AAD9I555_9PEZI</name>
<feature type="compositionally biased region" description="Low complexity" evidence="1">
    <location>
        <begin position="184"/>
        <end position="193"/>
    </location>
</feature>
<gene>
    <name evidence="3" type="ORF">P8C59_004937</name>
</gene>
<evidence type="ECO:0000313" key="3">
    <source>
        <dbReference type="EMBL" id="KAK2070447.1"/>
    </source>
</evidence>
<organism evidence="3 4">
    <name type="scientific">Phyllachora maydis</name>
    <dbReference type="NCBI Taxonomy" id="1825666"/>
    <lineage>
        <taxon>Eukaryota</taxon>
        <taxon>Fungi</taxon>
        <taxon>Dikarya</taxon>
        <taxon>Ascomycota</taxon>
        <taxon>Pezizomycotina</taxon>
        <taxon>Sordariomycetes</taxon>
        <taxon>Sordariomycetidae</taxon>
        <taxon>Phyllachorales</taxon>
        <taxon>Phyllachoraceae</taxon>
        <taxon>Phyllachora</taxon>
    </lineage>
</organism>
<dbReference type="EMBL" id="JAQQPM010000003">
    <property type="protein sequence ID" value="KAK2070447.1"/>
    <property type="molecule type" value="Genomic_DNA"/>
</dbReference>